<dbReference type="Pfam" id="PF02482">
    <property type="entry name" value="Ribosomal_S30AE"/>
    <property type="match status" value="1"/>
</dbReference>
<dbReference type="AlphaFoldDB" id="A0AA37WST9"/>
<dbReference type="Gene3D" id="3.30.160.100">
    <property type="entry name" value="Ribosome hibernation promotion factor-like"/>
    <property type="match status" value="1"/>
</dbReference>
<keyword evidence="2" id="KW-1185">Reference proteome</keyword>
<dbReference type="EMBL" id="BSPL01000020">
    <property type="protein sequence ID" value="GLS72130.1"/>
    <property type="molecule type" value="Genomic_DNA"/>
</dbReference>
<comment type="caution">
    <text evidence="1">The sequence shown here is derived from an EMBL/GenBank/DDBJ whole genome shotgun (WGS) entry which is preliminary data.</text>
</comment>
<reference evidence="2" key="1">
    <citation type="journal article" date="2019" name="Int. J. Syst. Evol. Microbiol.">
        <title>The Global Catalogue of Microorganisms (GCM) 10K type strain sequencing project: providing services to taxonomists for standard genome sequencing and annotation.</title>
        <authorList>
            <consortium name="The Broad Institute Genomics Platform"/>
            <consortium name="The Broad Institute Genome Sequencing Center for Infectious Disease"/>
            <person name="Wu L."/>
            <person name="Ma J."/>
        </authorList>
    </citation>
    <scope>NUCLEOTIDE SEQUENCE [LARGE SCALE GENOMIC DNA]</scope>
    <source>
        <strain evidence="2">NBRC 103632</strain>
    </source>
</reference>
<dbReference type="InterPro" id="IPR036567">
    <property type="entry name" value="RHF-like"/>
</dbReference>
<organism evidence="1 2">
    <name type="scientific">Methylobacterium tardum</name>
    <dbReference type="NCBI Taxonomy" id="374432"/>
    <lineage>
        <taxon>Bacteria</taxon>
        <taxon>Pseudomonadati</taxon>
        <taxon>Pseudomonadota</taxon>
        <taxon>Alphaproteobacteria</taxon>
        <taxon>Hyphomicrobiales</taxon>
        <taxon>Methylobacteriaceae</taxon>
        <taxon>Methylobacterium</taxon>
    </lineage>
</organism>
<proteinExistence type="predicted"/>
<evidence type="ECO:0000313" key="2">
    <source>
        <dbReference type="Proteomes" id="UP001157440"/>
    </source>
</evidence>
<name>A0AA37WST9_9HYPH</name>
<evidence type="ECO:0000313" key="1">
    <source>
        <dbReference type="EMBL" id="GLS72130.1"/>
    </source>
</evidence>
<dbReference type="Proteomes" id="UP001157440">
    <property type="component" value="Unassembled WGS sequence"/>
</dbReference>
<protein>
    <recommendedName>
        <fullName evidence="3">Ribosomal subunit interface protein</fullName>
    </recommendedName>
</protein>
<gene>
    <name evidence="1" type="ORF">GCM10007890_41430</name>
</gene>
<dbReference type="RefSeq" id="WP_192711378.1">
    <property type="nucleotide sequence ID" value="NZ_BPQZ01000062.1"/>
</dbReference>
<dbReference type="SUPFAM" id="SSF69754">
    <property type="entry name" value="Ribosome binding protein Y (YfiA homologue)"/>
    <property type="match status" value="1"/>
</dbReference>
<dbReference type="InterPro" id="IPR003489">
    <property type="entry name" value="RHF/RaiA"/>
</dbReference>
<accession>A0AA37WST9</accession>
<evidence type="ECO:0008006" key="3">
    <source>
        <dbReference type="Google" id="ProtNLM"/>
    </source>
</evidence>
<sequence length="111" mass="12265">MINGTITVGSAHLELGASFRDQAQRRIQDAANKYLGNLVTASVHVAREGGDFRCSVNMQMSGQGMMSAEALGESVPRAFRAALNKVEKQLRRTKRLQREDRAHQPDRIITA</sequence>